<proteinExistence type="predicted"/>
<name>A0A1J5SD92_9ZZZZ</name>
<reference evidence="3" key="1">
    <citation type="submission" date="2016-10" db="EMBL/GenBank/DDBJ databases">
        <title>Sequence of Gallionella enrichment culture.</title>
        <authorList>
            <person name="Poehlein A."/>
            <person name="Muehling M."/>
            <person name="Daniel R."/>
        </authorList>
    </citation>
    <scope>NUCLEOTIDE SEQUENCE</scope>
</reference>
<dbReference type="InterPro" id="IPR036271">
    <property type="entry name" value="Tet_transcr_reg_TetR-rel_C_sf"/>
</dbReference>
<gene>
    <name evidence="3" type="primary">nicS_3</name>
    <name evidence="3" type="ORF">GALL_113740</name>
</gene>
<dbReference type="InterPro" id="IPR041474">
    <property type="entry name" value="NicS_C"/>
</dbReference>
<dbReference type="InterPro" id="IPR009057">
    <property type="entry name" value="Homeodomain-like_sf"/>
</dbReference>
<evidence type="ECO:0000313" key="3">
    <source>
        <dbReference type="EMBL" id="OIR06457.1"/>
    </source>
</evidence>
<comment type="caution">
    <text evidence="3">The sequence shown here is derived from an EMBL/GenBank/DDBJ whole genome shotgun (WGS) entry which is preliminary data.</text>
</comment>
<evidence type="ECO:0000259" key="2">
    <source>
        <dbReference type="PROSITE" id="PS50977"/>
    </source>
</evidence>
<dbReference type="PRINTS" id="PR00455">
    <property type="entry name" value="HTHTETR"/>
</dbReference>
<dbReference type="PROSITE" id="PS50977">
    <property type="entry name" value="HTH_TETR_2"/>
    <property type="match status" value="1"/>
</dbReference>
<dbReference type="Pfam" id="PF17938">
    <property type="entry name" value="TetR_C_29"/>
    <property type="match status" value="1"/>
</dbReference>
<dbReference type="Gene3D" id="1.10.357.10">
    <property type="entry name" value="Tetracycline Repressor, domain 2"/>
    <property type="match status" value="1"/>
</dbReference>
<accession>A0A1J5SD92</accession>
<keyword evidence="1" id="KW-0238">DNA-binding</keyword>
<sequence>MPIRRRARHAGPKPDQGERTREEILAAAARVFSERGLAGARMDGIASEAGVNKALIYYYFGGKERLYAAVFDEHFREFNARALEVLGAPGSARAALLRYVELHFDSISRSRNSASLHQHFMTAGRIVQPLVMKYAKPRGDALAKLLERGMREGEFRVVDVRHTLISITSLIVHYFSIAPILRQVSPIDAYSPQELARRRAALLDLIRHGLFVHPESPVP</sequence>
<dbReference type="EMBL" id="MLJW01000043">
    <property type="protein sequence ID" value="OIR06457.1"/>
    <property type="molecule type" value="Genomic_DNA"/>
</dbReference>
<organism evidence="3">
    <name type="scientific">mine drainage metagenome</name>
    <dbReference type="NCBI Taxonomy" id="410659"/>
    <lineage>
        <taxon>unclassified sequences</taxon>
        <taxon>metagenomes</taxon>
        <taxon>ecological metagenomes</taxon>
    </lineage>
</organism>
<dbReference type="AlphaFoldDB" id="A0A1J5SD92"/>
<dbReference type="SUPFAM" id="SSF48498">
    <property type="entry name" value="Tetracyclin repressor-like, C-terminal domain"/>
    <property type="match status" value="1"/>
</dbReference>
<dbReference type="Pfam" id="PF00440">
    <property type="entry name" value="TetR_N"/>
    <property type="match status" value="1"/>
</dbReference>
<dbReference type="SUPFAM" id="SSF46689">
    <property type="entry name" value="Homeodomain-like"/>
    <property type="match status" value="1"/>
</dbReference>
<feature type="domain" description="HTH tetR-type" evidence="2">
    <location>
        <begin position="18"/>
        <end position="78"/>
    </location>
</feature>
<dbReference type="PANTHER" id="PTHR30328:SF54">
    <property type="entry name" value="HTH-TYPE TRANSCRIPTIONAL REPRESSOR SCO4008"/>
    <property type="match status" value="1"/>
</dbReference>
<dbReference type="PANTHER" id="PTHR30328">
    <property type="entry name" value="TRANSCRIPTIONAL REPRESSOR"/>
    <property type="match status" value="1"/>
</dbReference>
<dbReference type="InterPro" id="IPR001647">
    <property type="entry name" value="HTH_TetR"/>
</dbReference>
<dbReference type="GO" id="GO:0003677">
    <property type="term" value="F:DNA binding"/>
    <property type="evidence" value="ECO:0007669"/>
    <property type="project" value="UniProtKB-KW"/>
</dbReference>
<dbReference type="InterPro" id="IPR050109">
    <property type="entry name" value="HTH-type_TetR-like_transc_reg"/>
</dbReference>
<protein>
    <submittedName>
        <fullName evidence="3">HTH-type transcriptional repressor NicS</fullName>
    </submittedName>
</protein>
<evidence type="ECO:0000256" key="1">
    <source>
        <dbReference type="ARBA" id="ARBA00023125"/>
    </source>
</evidence>